<feature type="transmembrane region" description="Helical" evidence="1">
    <location>
        <begin position="106"/>
        <end position="124"/>
    </location>
</feature>
<gene>
    <name evidence="2" type="ORF">RO21_02115</name>
</gene>
<keyword evidence="1" id="KW-0812">Transmembrane</keyword>
<feature type="transmembrane region" description="Helical" evidence="1">
    <location>
        <begin position="7"/>
        <end position="25"/>
    </location>
</feature>
<comment type="caution">
    <text evidence="2">The sequence shown here is derived from an EMBL/GenBank/DDBJ whole genome shotgun (WGS) entry which is preliminary data.</text>
</comment>
<dbReference type="AlphaFoldDB" id="A0A0J5P9J2"/>
<protein>
    <submittedName>
        <fullName evidence="2">Uncharacterized protein</fullName>
    </submittedName>
</protein>
<evidence type="ECO:0000256" key="1">
    <source>
        <dbReference type="SAM" id="Phobius"/>
    </source>
</evidence>
<dbReference type="RefSeq" id="WP_047976152.1">
    <property type="nucleotide sequence ID" value="NZ_JWIZ01000011.1"/>
</dbReference>
<proteinExistence type="predicted"/>
<feature type="transmembrane region" description="Helical" evidence="1">
    <location>
        <begin position="74"/>
        <end position="94"/>
    </location>
</feature>
<dbReference type="STRING" id="67855.RO21_02115"/>
<dbReference type="PATRIC" id="fig|67855.3.peg.114"/>
<feature type="transmembrane region" description="Helical" evidence="1">
    <location>
        <begin position="133"/>
        <end position="155"/>
    </location>
</feature>
<evidence type="ECO:0000313" key="3">
    <source>
        <dbReference type="Proteomes" id="UP000036270"/>
    </source>
</evidence>
<keyword evidence="3" id="KW-1185">Reference proteome</keyword>
<dbReference type="Proteomes" id="UP000036270">
    <property type="component" value="Unassembled WGS sequence"/>
</dbReference>
<keyword evidence="1" id="KW-0472">Membrane</keyword>
<name>A0A0J5P9J2_9PAST</name>
<evidence type="ECO:0000313" key="2">
    <source>
        <dbReference type="EMBL" id="KMK52209.1"/>
    </source>
</evidence>
<organism evidence="2 3">
    <name type="scientific">Muribacter muris</name>
    <dbReference type="NCBI Taxonomy" id="67855"/>
    <lineage>
        <taxon>Bacteria</taxon>
        <taxon>Pseudomonadati</taxon>
        <taxon>Pseudomonadota</taxon>
        <taxon>Gammaproteobacteria</taxon>
        <taxon>Pasteurellales</taxon>
        <taxon>Pasteurellaceae</taxon>
        <taxon>Muribacter</taxon>
    </lineage>
</organism>
<feature type="transmembrane region" description="Helical" evidence="1">
    <location>
        <begin position="45"/>
        <end position="67"/>
    </location>
</feature>
<keyword evidence="1" id="KW-1133">Transmembrane helix</keyword>
<sequence>MKSEKYIALSSMISALLIPIVHFFYYLSDNGGVYINLYSWNDAVLLLSITVLLSLPVLFSCLIYLGINWNAITGSALTILAIYLGGYLFIIILYEDRSVDILLPYYLISSSGAFIMSSIGYALLKQEYIKKPFWVIVLSSGLTLFGFGLPFLLMVL</sequence>
<accession>A0A0J5P9J2</accession>
<dbReference type="EMBL" id="JWIZ01000011">
    <property type="protein sequence ID" value="KMK52209.1"/>
    <property type="molecule type" value="Genomic_DNA"/>
</dbReference>
<reference evidence="2 3" key="1">
    <citation type="submission" date="2014-12" db="EMBL/GenBank/DDBJ databases">
        <title>Reclassification of Actinobacillus muris as Muribacter muris.</title>
        <authorList>
            <person name="Christensen H."/>
            <person name="Nicklas W."/>
            <person name="Bisgaard M."/>
        </authorList>
    </citation>
    <scope>NUCLEOTIDE SEQUENCE [LARGE SCALE GENOMIC DNA]</scope>
    <source>
        <strain evidence="2 3">Ackerman80-443D</strain>
    </source>
</reference>